<dbReference type="AlphaFoldDB" id="E0I6I4"/>
<evidence type="ECO:0000313" key="6">
    <source>
        <dbReference type="EMBL" id="EFM11650.1"/>
    </source>
</evidence>
<evidence type="ECO:0000256" key="2">
    <source>
        <dbReference type="ARBA" id="ARBA00022448"/>
    </source>
</evidence>
<gene>
    <name evidence="6" type="ORF">PaecuDRAFT_1256</name>
</gene>
<accession>E0I6I4</accession>
<dbReference type="Proteomes" id="UP000005387">
    <property type="component" value="Unassembled WGS sequence"/>
</dbReference>
<comment type="similarity">
    <text evidence="1">Belongs to the ABC transporter superfamily.</text>
</comment>
<dbReference type="GO" id="GO:0016887">
    <property type="term" value="F:ATP hydrolysis activity"/>
    <property type="evidence" value="ECO:0007669"/>
    <property type="project" value="InterPro"/>
</dbReference>
<dbReference type="EMBL" id="AEDD01000003">
    <property type="protein sequence ID" value="EFM11650.1"/>
    <property type="molecule type" value="Genomic_DNA"/>
</dbReference>
<dbReference type="PANTHER" id="PTHR43335">
    <property type="entry name" value="ABC TRANSPORTER, ATP-BINDING PROTEIN"/>
    <property type="match status" value="1"/>
</dbReference>
<dbReference type="InterPro" id="IPR027417">
    <property type="entry name" value="P-loop_NTPase"/>
</dbReference>
<feature type="domain" description="ABC transporter" evidence="5">
    <location>
        <begin position="2"/>
        <end position="228"/>
    </location>
</feature>
<evidence type="ECO:0000256" key="4">
    <source>
        <dbReference type="ARBA" id="ARBA00022840"/>
    </source>
</evidence>
<organism evidence="6 7">
    <name type="scientific">Paenibacillus curdlanolyticus YK9</name>
    <dbReference type="NCBI Taxonomy" id="717606"/>
    <lineage>
        <taxon>Bacteria</taxon>
        <taxon>Bacillati</taxon>
        <taxon>Bacillota</taxon>
        <taxon>Bacilli</taxon>
        <taxon>Bacillales</taxon>
        <taxon>Paenibacillaceae</taxon>
        <taxon>Paenibacillus</taxon>
    </lineage>
</organism>
<dbReference type="OrthoDB" id="9804819at2"/>
<dbReference type="PROSITE" id="PS00211">
    <property type="entry name" value="ABC_TRANSPORTER_1"/>
    <property type="match status" value="1"/>
</dbReference>
<dbReference type="InterPro" id="IPR003439">
    <property type="entry name" value="ABC_transporter-like_ATP-bd"/>
</dbReference>
<dbReference type="PROSITE" id="PS50893">
    <property type="entry name" value="ABC_TRANSPORTER_2"/>
    <property type="match status" value="1"/>
</dbReference>
<evidence type="ECO:0000259" key="5">
    <source>
        <dbReference type="PROSITE" id="PS50893"/>
    </source>
</evidence>
<sequence length="287" mass="31053">MLTANRLGKRYRSGWALHPISVSFGPGMHGLLGPNGAGKSTLLRMLAGLLAPTTGDAELHGLSVRHPFRSRQHIGFVPQTFRMHGQLTGLEIVKHSVMMRGAAAREAAAAAEAALSAVGLAEQMSWAVRSCSSGMIKRLGIAQAIACDPDVLIVDEPTAGLDPEERVRLRSVLAELSQTKAVILSTHVLSDVGICRDIHVLCEGRLLYSGGKEELAAHAKGQVWRWETSESEWRRQPASGIVAARRTFEGLECRALSMTMPHPYASETEPSMEEGYLALISSSKLRQ</sequence>
<dbReference type="STRING" id="717606.PaecuDRAFT_1256"/>
<dbReference type="GO" id="GO:0005524">
    <property type="term" value="F:ATP binding"/>
    <property type="evidence" value="ECO:0007669"/>
    <property type="project" value="UniProtKB-KW"/>
</dbReference>
<dbReference type="InterPro" id="IPR003593">
    <property type="entry name" value="AAA+_ATPase"/>
</dbReference>
<keyword evidence="2" id="KW-0813">Transport</keyword>
<dbReference type="InterPro" id="IPR017871">
    <property type="entry name" value="ABC_transporter-like_CS"/>
</dbReference>
<dbReference type="RefSeq" id="WP_006037271.1">
    <property type="nucleotide sequence ID" value="NZ_AEDD01000003.1"/>
</dbReference>
<protein>
    <submittedName>
        <fullName evidence="6">ABC transporter related protein</fullName>
    </submittedName>
</protein>
<evidence type="ECO:0000313" key="7">
    <source>
        <dbReference type="Proteomes" id="UP000005387"/>
    </source>
</evidence>
<dbReference type="eggNOG" id="COG1131">
    <property type="taxonomic scope" value="Bacteria"/>
</dbReference>
<dbReference type="Gene3D" id="3.40.50.300">
    <property type="entry name" value="P-loop containing nucleotide triphosphate hydrolases"/>
    <property type="match status" value="1"/>
</dbReference>
<proteinExistence type="inferred from homology"/>
<keyword evidence="4" id="KW-0067">ATP-binding</keyword>
<dbReference type="SMART" id="SM00382">
    <property type="entry name" value="AAA"/>
    <property type="match status" value="1"/>
</dbReference>
<reference evidence="6 7" key="1">
    <citation type="submission" date="2010-07" db="EMBL/GenBank/DDBJ databases">
        <title>The draft genome of Paenibacillus curdlanolyticus YK9.</title>
        <authorList>
            <consortium name="US DOE Joint Genome Institute (JGI-PGF)"/>
            <person name="Lucas S."/>
            <person name="Copeland A."/>
            <person name="Lapidus A."/>
            <person name="Cheng J.-F."/>
            <person name="Bruce D."/>
            <person name="Goodwin L."/>
            <person name="Pitluck S."/>
            <person name="Land M.L."/>
            <person name="Hauser L."/>
            <person name="Chang Y.-J."/>
            <person name="Jeffries C."/>
            <person name="Anderson I.J."/>
            <person name="Johnson E."/>
            <person name="Loganathan U."/>
            <person name="Mulhopadhyay B."/>
            <person name="Kyrpides N."/>
            <person name="Woyke T.J."/>
        </authorList>
    </citation>
    <scope>NUCLEOTIDE SEQUENCE [LARGE SCALE GENOMIC DNA]</scope>
    <source>
        <strain evidence="6 7">YK9</strain>
    </source>
</reference>
<keyword evidence="3" id="KW-0547">Nucleotide-binding</keyword>
<keyword evidence="7" id="KW-1185">Reference proteome</keyword>
<name>E0I6I4_9BACL</name>
<dbReference type="SUPFAM" id="SSF52540">
    <property type="entry name" value="P-loop containing nucleoside triphosphate hydrolases"/>
    <property type="match status" value="1"/>
</dbReference>
<evidence type="ECO:0000256" key="3">
    <source>
        <dbReference type="ARBA" id="ARBA00022741"/>
    </source>
</evidence>
<dbReference type="Pfam" id="PF00005">
    <property type="entry name" value="ABC_tran"/>
    <property type="match status" value="1"/>
</dbReference>
<evidence type="ECO:0000256" key="1">
    <source>
        <dbReference type="ARBA" id="ARBA00005417"/>
    </source>
</evidence>
<dbReference type="PANTHER" id="PTHR43335:SF2">
    <property type="entry name" value="ABC TRANSPORTER, ATP-BINDING PROTEIN"/>
    <property type="match status" value="1"/>
</dbReference>